<dbReference type="Proteomes" id="UP001496674">
    <property type="component" value="Chromosome"/>
</dbReference>
<keyword evidence="1" id="KW-0472">Membrane</keyword>
<accession>A0ABM8IEU3</accession>
<feature type="transmembrane region" description="Helical" evidence="1">
    <location>
        <begin position="70"/>
        <end position="89"/>
    </location>
</feature>
<organism evidence="2 3">
    <name type="scientific">Bacteroides sedimenti</name>
    <dbReference type="NCBI Taxonomy" id="2136147"/>
    <lineage>
        <taxon>Bacteria</taxon>
        <taxon>Pseudomonadati</taxon>
        <taxon>Bacteroidota</taxon>
        <taxon>Bacteroidia</taxon>
        <taxon>Bacteroidales</taxon>
        <taxon>Bacteroidaceae</taxon>
        <taxon>Bacteroides</taxon>
    </lineage>
</organism>
<gene>
    <name evidence="2" type="ORF">BSYN_02510</name>
</gene>
<proteinExistence type="predicted"/>
<evidence type="ECO:0000256" key="1">
    <source>
        <dbReference type="SAM" id="Phobius"/>
    </source>
</evidence>
<feature type="transmembrane region" description="Helical" evidence="1">
    <location>
        <begin position="153"/>
        <end position="177"/>
    </location>
</feature>
<feature type="transmembrane region" description="Helical" evidence="1">
    <location>
        <begin position="15"/>
        <end position="35"/>
    </location>
</feature>
<keyword evidence="1" id="KW-1133">Transmembrane helix</keyword>
<keyword evidence="3" id="KW-1185">Reference proteome</keyword>
<dbReference type="RefSeq" id="WP_353332535.1">
    <property type="nucleotide sequence ID" value="NZ_AP028055.1"/>
</dbReference>
<keyword evidence="1" id="KW-0812">Transmembrane</keyword>
<evidence type="ECO:0000313" key="2">
    <source>
        <dbReference type="EMBL" id="BEG97986.1"/>
    </source>
</evidence>
<name>A0ABM8IEU3_9BACE</name>
<protein>
    <submittedName>
        <fullName evidence="2">Uncharacterized protein</fullName>
    </submittedName>
</protein>
<feature type="transmembrane region" description="Helical" evidence="1">
    <location>
        <begin position="109"/>
        <end position="132"/>
    </location>
</feature>
<dbReference type="EMBL" id="AP028055">
    <property type="protein sequence ID" value="BEG97986.1"/>
    <property type="molecule type" value="Genomic_DNA"/>
</dbReference>
<reference evidence="2 3" key="1">
    <citation type="submission" date="2023-04" db="EMBL/GenBank/DDBJ databases">
        <title>Draft genome sequence of acteroides sedimenti strain YN3PY1.</title>
        <authorList>
            <person name="Yoshida N."/>
        </authorList>
    </citation>
    <scope>NUCLEOTIDE SEQUENCE [LARGE SCALE GENOMIC DNA]</scope>
    <source>
        <strain evidence="2 3">YN3PY1</strain>
    </source>
</reference>
<sequence length="178" mass="21474">MKKIEWFWNMIHYMLYRWDISFSIALNYTLPFYWINKIPAVRRHKEKIGMPKMNDYYREMMNNPKHGSSIIWAGGEIGVIFILFTASIFNILQTVLDFKNLYSCIYENILYIILYLILIIMPGYFICQKLLFQNDKYLEYFSEFDQIPKNKKIIWGFVTLFIIILDISLFLGSFVLIH</sequence>
<evidence type="ECO:0000313" key="3">
    <source>
        <dbReference type="Proteomes" id="UP001496674"/>
    </source>
</evidence>